<accession>A0ABU0FG02</accession>
<evidence type="ECO:0000313" key="2">
    <source>
        <dbReference type="Proteomes" id="UP001237448"/>
    </source>
</evidence>
<reference evidence="1 2" key="1">
    <citation type="submission" date="2023-07" db="EMBL/GenBank/DDBJ databases">
        <title>Genomic Encyclopedia of Type Strains, Phase IV (KMG-IV): sequencing the most valuable type-strain genomes for metagenomic binning, comparative biology and taxonomic classification.</title>
        <authorList>
            <person name="Goeker M."/>
        </authorList>
    </citation>
    <scope>NUCLEOTIDE SEQUENCE [LARGE SCALE GENOMIC DNA]</scope>
    <source>
        <strain evidence="1 2">DSM 5896</strain>
    </source>
</reference>
<dbReference type="Proteomes" id="UP001237448">
    <property type="component" value="Unassembled WGS sequence"/>
</dbReference>
<dbReference type="RefSeq" id="WP_213340602.1">
    <property type="nucleotide sequence ID" value="NZ_JAUSVK010000001.1"/>
</dbReference>
<dbReference type="EMBL" id="JAUSVK010000001">
    <property type="protein sequence ID" value="MDQ0393536.1"/>
    <property type="molecule type" value="Genomic_DNA"/>
</dbReference>
<protein>
    <submittedName>
        <fullName evidence="1">Uncharacterized protein</fullName>
    </submittedName>
</protein>
<proteinExistence type="predicted"/>
<organism evidence="1 2">
    <name type="scientific">Labrys monachus</name>
    <dbReference type="NCBI Taxonomy" id="217067"/>
    <lineage>
        <taxon>Bacteria</taxon>
        <taxon>Pseudomonadati</taxon>
        <taxon>Pseudomonadota</taxon>
        <taxon>Alphaproteobacteria</taxon>
        <taxon>Hyphomicrobiales</taxon>
        <taxon>Xanthobacteraceae</taxon>
        <taxon>Labrys</taxon>
    </lineage>
</organism>
<name>A0ABU0FG02_9HYPH</name>
<comment type="caution">
    <text evidence="1">The sequence shown here is derived from an EMBL/GenBank/DDBJ whole genome shotgun (WGS) entry which is preliminary data.</text>
</comment>
<sequence length="88" mass="9744">MSEEPEHIIDTRLIPLLKPEKTTLRQTAAGSNTCRRVDLHGRPSCGFHINEQGAASRQGFSFRAVDQPSRHHLVRIGVWINLGSMAAA</sequence>
<evidence type="ECO:0000313" key="1">
    <source>
        <dbReference type="EMBL" id="MDQ0393536.1"/>
    </source>
</evidence>
<keyword evidence="2" id="KW-1185">Reference proteome</keyword>
<gene>
    <name evidence="1" type="ORF">J3R73_003328</name>
</gene>